<evidence type="ECO:0000313" key="3">
    <source>
        <dbReference type="Proteomes" id="UP000234950"/>
    </source>
</evidence>
<reference evidence="2 3" key="1">
    <citation type="submission" date="2017-11" db="EMBL/GenBank/DDBJ databases">
        <title>Comparitive Functional Genomics of Dry Heat Resistant strains isolated from the Viking Spacecraft.</title>
        <authorList>
            <person name="Seuylemezian A."/>
            <person name="Cooper K."/>
            <person name="Vaishampayan P."/>
        </authorList>
    </citation>
    <scope>NUCLEOTIDE SEQUENCE [LARGE SCALE GENOMIC DNA]</scope>
    <source>
        <strain evidence="2 3">V32-6</strain>
    </source>
</reference>
<dbReference type="RefSeq" id="WP_101646579.1">
    <property type="nucleotide sequence ID" value="NZ_PGVE01000017.1"/>
</dbReference>
<dbReference type="EMBL" id="PGVE01000017">
    <property type="protein sequence ID" value="PLS08562.1"/>
    <property type="molecule type" value="Genomic_DNA"/>
</dbReference>
<protein>
    <submittedName>
        <fullName evidence="2">Oxidoreductase</fullName>
    </submittedName>
</protein>
<evidence type="ECO:0000259" key="1">
    <source>
        <dbReference type="Pfam" id="PF13460"/>
    </source>
</evidence>
<feature type="domain" description="NAD(P)-binding" evidence="1">
    <location>
        <begin position="12"/>
        <end position="125"/>
    </location>
</feature>
<dbReference type="OrthoDB" id="9798632at2"/>
<comment type="caution">
    <text evidence="2">The sequence shown here is derived from an EMBL/GenBank/DDBJ whole genome shotgun (WGS) entry which is preliminary data.</text>
</comment>
<proteinExistence type="predicted"/>
<dbReference type="Pfam" id="PF13460">
    <property type="entry name" value="NAD_binding_10"/>
    <property type="match status" value="1"/>
</dbReference>
<dbReference type="InterPro" id="IPR016040">
    <property type="entry name" value="NAD(P)-bd_dom"/>
</dbReference>
<dbReference type="SUPFAM" id="SSF51735">
    <property type="entry name" value="NAD(P)-binding Rossmann-fold domains"/>
    <property type="match status" value="1"/>
</dbReference>
<dbReference type="Proteomes" id="UP000234950">
    <property type="component" value="Unassembled WGS sequence"/>
</dbReference>
<dbReference type="PANTHER" id="PTHR14097:SF7">
    <property type="entry name" value="OXIDOREDUCTASE HTATIP2"/>
    <property type="match status" value="1"/>
</dbReference>
<sequence>MAVRKNKALILGASGLVGKELVKILVQQKRYEKIILLVRRPIEIKESVLELHTVDFNHLGNYSELFNNVTDVYCCLGTTIKKAKTREAFRKVDYVYPLEAAKVAKSRGVENFLIITAMGANPKSSFFYNRVKGEIEESLTMVFLPAINIFRPSLLLGEREEFRFGERLAANVSGFLNKLMVGPLRPYRAIEAKKVAAAMAAVASTPKKGVHIYSSQEIELWAQGKK</sequence>
<keyword evidence="3" id="KW-1185">Reference proteome</keyword>
<evidence type="ECO:0000313" key="2">
    <source>
        <dbReference type="EMBL" id="PLS08562.1"/>
    </source>
</evidence>
<name>A0A2N5HSR6_9BACI</name>
<dbReference type="InterPro" id="IPR036291">
    <property type="entry name" value="NAD(P)-bd_dom_sf"/>
</dbReference>
<organism evidence="2 3">
    <name type="scientific">Neobacillus cucumis</name>
    <dbReference type="NCBI Taxonomy" id="1740721"/>
    <lineage>
        <taxon>Bacteria</taxon>
        <taxon>Bacillati</taxon>
        <taxon>Bacillota</taxon>
        <taxon>Bacilli</taxon>
        <taxon>Bacillales</taxon>
        <taxon>Bacillaceae</taxon>
        <taxon>Neobacillus</taxon>
    </lineage>
</organism>
<dbReference type="Gene3D" id="3.40.50.720">
    <property type="entry name" value="NAD(P)-binding Rossmann-like Domain"/>
    <property type="match status" value="1"/>
</dbReference>
<accession>A0A2N5HSR6</accession>
<gene>
    <name evidence="2" type="ORF">CVD27_03965</name>
</gene>
<dbReference type="AlphaFoldDB" id="A0A2N5HSR6"/>
<dbReference type="PANTHER" id="PTHR14097">
    <property type="entry name" value="OXIDOREDUCTASE HTATIP2"/>
    <property type="match status" value="1"/>
</dbReference>